<dbReference type="InterPro" id="IPR043128">
    <property type="entry name" value="Rev_trsase/Diguanyl_cyclase"/>
</dbReference>
<dbReference type="PROSITE" id="PS50883">
    <property type="entry name" value="EAL"/>
    <property type="match status" value="1"/>
</dbReference>
<dbReference type="Gene3D" id="3.20.20.450">
    <property type="entry name" value="EAL domain"/>
    <property type="match status" value="1"/>
</dbReference>
<dbReference type="InterPro" id="IPR000160">
    <property type="entry name" value="GGDEF_dom"/>
</dbReference>
<keyword evidence="4" id="KW-1185">Reference proteome</keyword>
<dbReference type="SMART" id="SM00052">
    <property type="entry name" value="EAL"/>
    <property type="match status" value="1"/>
</dbReference>
<dbReference type="Pfam" id="PF00990">
    <property type="entry name" value="GGDEF"/>
    <property type="match status" value="1"/>
</dbReference>
<gene>
    <name evidence="3" type="ORF">J2Z69_001514</name>
</gene>
<dbReference type="SUPFAM" id="SSF141868">
    <property type="entry name" value="EAL domain-like"/>
    <property type="match status" value="1"/>
</dbReference>
<feature type="domain" description="GGDEF" evidence="2">
    <location>
        <begin position="66"/>
        <end position="199"/>
    </location>
</feature>
<dbReference type="EMBL" id="JAGGLD010000002">
    <property type="protein sequence ID" value="MBP2000483.1"/>
    <property type="molecule type" value="Genomic_DNA"/>
</dbReference>
<protein>
    <submittedName>
        <fullName evidence="3">Diguanylate cyclase (GGDEF)-like protein</fullName>
    </submittedName>
</protein>
<name>A0ABS4JFL1_9BACL</name>
<dbReference type="PANTHER" id="PTHR44757">
    <property type="entry name" value="DIGUANYLATE CYCLASE DGCP"/>
    <property type="match status" value="1"/>
</dbReference>
<dbReference type="SUPFAM" id="SSF55073">
    <property type="entry name" value="Nucleotide cyclase"/>
    <property type="match status" value="1"/>
</dbReference>
<dbReference type="NCBIfam" id="TIGR00254">
    <property type="entry name" value="GGDEF"/>
    <property type="match status" value="1"/>
</dbReference>
<comment type="caution">
    <text evidence="3">The sequence shown here is derived from an EMBL/GenBank/DDBJ whole genome shotgun (WGS) entry which is preliminary data.</text>
</comment>
<accession>A0ABS4JFL1</accession>
<dbReference type="Gene3D" id="3.30.70.270">
    <property type="match status" value="1"/>
</dbReference>
<dbReference type="CDD" id="cd01949">
    <property type="entry name" value="GGDEF"/>
    <property type="match status" value="1"/>
</dbReference>
<dbReference type="InterPro" id="IPR035919">
    <property type="entry name" value="EAL_sf"/>
</dbReference>
<dbReference type="PANTHER" id="PTHR44757:SF2">
    <property type="entry name" value="BIOFILM ARCHITECTURE MAINTENANCE PROTEIN MBAA"/>
    <property type="match status" value="1"/>
</dbReference>
<dbReference type="InterPro" id="IPR001633">
    <property type="entry name" value="EAL_dom"/>
</dbReference>
<dbReference type="SMART" id="SM00267">
    <property type="entry name" value="GGDEF"/>
    <property type="match status" value="1"/>
</dbReference>
<dbReference type="InterPro" id="IPR029787">
    <property type="entry name" value="Nucleotide_cyclase"/>
</dbReference>
<evidence type="ECO:0000259" key="2">
    <source>
        <dbReference type="PROSITE" id="PS50887"/>
    </source>
</evidence>
<evidence type="ECO:0000313" key="3">
    <source>
        <dbReference type="EMBL" id="MBP2000483.1"/>
    </source>
</evidence>
<dbReference type="Pfam" id="PF00563">
    <property type="entry name" value="EAL"/>
    <property type="match status" value="1"/>
</dbReference>
<feature type="domain" description="EAL" evidence="1">
    <location>
        <begin position="207"/>
        <end position="460"/>
    </location>
</feature>
<dbReference type="RefSeq" id="WP_245339091.1">
    <property type="nucleotide sequence ID" value="NZ_JAGGLD010000002.1"/>
</dbReference>
<dbReference type="PROSITE" id="PS50887">
    <property type="entry name" value="GGDEF"/>
    <property type="match status" value="1"/>
</dbReference>
<organism evidence="3 4">
    <name type="scientific">Paenibacillus shirakamiensis</name>
    <dbReference type="NCBI Taxonomy" id="1265935"/>
    <lineage>
        <taxon>Bacteria</taxon>
        <taxon>Bacillati</taxon>
        <taxon>Bacillota</taxon>
        <taxon>Bacilli</taxon>
        <taxon>Bacillales</taxon>
        <taxon>Paenibacillaceae</taxon>
        <taxon>Paenibacillus</taxon>
    </lineage>
</organism>
<dbReference type="InterPro" id="IPR052155">
    <property type="entry name" value="Biofilm_reg_signaling"/>
</dbReference>
<sequence>MQILFFDNLIHGLRFLKRKFPIHNQQFTPEDIYQLLYIDELTGLPNQRKLKENLREYLELSRDVQVSTAVIVLNVSRFKAINDSLGYSAGDQLLQTVSARLTEQCSPAEQAYRMGEDEFAVIIPGISEGPDLYNRMEHFLSTMDGTVLFNNIGYQVSLNLGLAVFPKDGDSAEQLLQNADMAVHNAKEFGLEWNRYTPTLQMHAKSRLDLENEMRIGIEREEFFIEYQPQVHLNSGLVVGMEALVRWNHPLKGLLAPGEFIPLAEESGLIVPLGDWVLRQACIQNKLWQTMGYTPMVISVNLSMRQFRQFQISEQIGHILTEIGMDPQYLELEITESMTFDKEAAFGQLKSLKKLGVAISIDDFGTGYSSLHYLKSLPIDRLKIDRSFVKEVMEDNNDAAIVSTIASMARHLKLKVTAEGVENHEQLEFLKLQDCHDAQGYLFSKPLSAMEFEDRFLSQQVS</sequence>
<evidence type="ECO:0000313" key="4">
    <source>
        <dbReference type="Proteomes" id="UP001519288"/>
    </source>
</evidence>
<reference evidence="3 4" key="1">
    <citation type="submission" date="2021-03" db="EMBL/GenBank/DDBJ databases">
        <title>Genomic Encyclopedia of Type Strains, Phase IV (KMG-IV): sequencing the most valuable type-strain genomes for metagenomic binning, comparative biology and taxonomic classification.</title>
        <authorList>
            <person name="Goeker M."/>
        </authorList>
    </citation>
    <scope>NUCLEOTIDE SEQUENCE [LARGE SCALE GENOMIC DNA]</scope>
    <source>
        <strain evidence="3 4">DSM 26806</strain>
    </source>
</reference>
<evidence type="ECO:0000259" key="1">
    <source>
        <dbReference type="PROSITE" id="PS50883"/>
    </source>
</evidence>
<dbReference type="CDD" id="cd01948">
    <property type="entry name" value="EAL"/>
    <property type="match status" value="1"/>
</dbReference>
<proteinExistence type="predicted"/>
<dbReference type="Proteomes" id="UP001519288">
    <property type="component" value="Unassembled WGS sequence"/>
</dbReference>